<accession>A0A8T2UKP2</accession>
<dbReference type="GO" id="GO:1990904">
    <property type="term" value="C:ribonucleoprotein complex"/>
    <property type="evidence" value="ECO:0007669"/>
    <property type="project" value="InterPro"/>
</dbReference>
<dbReference type="InterPro" id="IPR035979">
    <property type="entry name" value="RBD_domain_sf"/>
</dbReference>
<feature type="domain" description="RRM" evidence="4">
    <location>
        <begin position="352"/>
        <end position="430"/>
    </location>
</feature>
<dbReference type="EMBL" id="CM035411">
    <property type="protein sequence ID" value="KAH7434398.1"/>
    <property type="molecule type" value="Genomic_DNA"/>
</dbReference>
<comment type="caution">
    <text evidence="5">The sequence shown here is derived from an EMBL/GenBank/DDBJ whole genome shotgun (WGS) entry which is preliminary data.</text>
</comment>
<dbReference type="CDD" id="cd12361">
    <property type="entry name" value="RRM1_2_CELF1-6_like"/>
    <property type="match status" value="1"/>
</dbReference>
<dbReference type="SUPFAM" id="SSF54928">
    <property type="entry name" value="RNA-binding domain, RBD"/>
    <property type="match status" value="2"/>
</dbReference>
<dbReference type="OMA" id="FPCHPAP"/>
<dbReference type="EMBL" id="CM035411">
    <property type="protein sequence ID" value="KAH7434406.1"/>
    <property type="molecule type" value="Genomic_DNA"/>
</dbReference>
<sequence>MENTNGAELAETVKLFVGQVPRHMTEEQLLPIFQEAGTVRELSVIKDKATKASRGCCFLIYETRQEADRAISMFHNQRILPPLSTPLQVKYAEGELERLEHKLFIGMLPKTVTEAELTAIFSPYGIIKELTIIKGSQASRGCAFLKYETKAQALAAIKALHDIYKMEGSNVPLVVKWADTEKEKQVRKQQRSQVVSTMPTQQAGAYGLVPSAYSVTPSLNGYGYQAQNPYALSQYPATSLSGQSAVPGSILNVPSAAGAVPSAGYDLSTATGSAYPNVLGTTQPSSYGYTSGYTSSANVHYPAVHQTSYLSRGNTASIFQTGLSNIGMGSSVSLAPVTETPVLPQTEGPAGANLFIYHLPTEFGDQDLITTFQPYGKVISAKVYIDKNTGLSKCFGFVSYDSPEAAASAIKSMNGAPLGGKRLKVQLKRDSKLNKPY</sequence>
<dbReference type="PRINTS" id="PR00961">
    <property type="entry name" value="HUDSXLRNA"/>
</dbReference>
<keyword evidence="6" id="KW-1185">Reference proteome</keyword>
<dbReference type="InterPro" id="IPR002343">
    <property type="entry name" value="Hud_Sxl_RNA"/>
</dbReference>
<reference evidence="5" key="1">
    <citation type="submission" date="2021-08" db="EMBL/GenBank/DDBJ databases">
        <title>WGS assembly of Ceratopteris richardii.</title>
        <authorList>
            <person name="Marchant D.B."/>
            <person name="Chen G."/>
            <person name="Jenkins J."/>
            <person name="Shu S."/>
            <person name="Leebens-Mack J."/>
            <person name="Grimwood J."/>
            <person name="Schmutz J."/>
            <person name="Soltis P."/>
            <person name="Soltis D."/>
            <person name="Chen Z.-H."/>
        </authorList>
    </citation>
    <scope>NUCLEOTIDE SEQUENCE</scope>
    <source>
        <strain evidence="5">Whitten #5841</strain>
        <tissue evidence="5">Leaf</tissue>
    </source>
</reference>
<keyword evidence="1" id="KW-0677">Repeat</keyword>
<dbReference type="PANTHER" id="PTHR24012">
    <property type="entry name" value="RNA BINDING PROTEIN"/>
    <property type="match status" value="1"/>
</dbReference>
<organism evidence="5 6">
    <name type="scientific">Ceratopteris richardii</name>
    <name type="common">Triangle waterfern</name>
    <dbReference type="NCBI Taxonomy" id="49495"/>
    <lineage>
        <taxon>Eukaryota</taxon>
        <taxon>Viridiplantae</taxon>
        <taxon>Streptophyta</taxon>
        <taxon>Embryophyta</taxon>
        <taxon>Tracheophyta</taxon>
        <taxon>Polypodiopsida</taxon>
        <taxon>Polypodiidae</taxon>
        <taxon>Polypodiales</taxon>
        <taxon>Pteridineae</taxon>
        <taxon>Pteridaceae</taxon>
        <taxon>Parkerioideae</taxon>
        <taxon>Ceratopteris</taxon>
    </lineage>
</organism>
<proteinExistence type="predicted"/>
<dbReference type="Pfam" id="PF00076">
    <property type="entry name" value="RRM_1"/>
    <property type="match status" value="3"/>
</dbReference>
<dbReference type="OrthoDB" id="410044at2759"/>
<feature type="domain" description="RRM" evidence="4">
    <location>
        <begin position="101"/>
        <end position="180"/>
    </location>
</feature>
<dbReference type="GO" id="GO:0005737">
    <property type="term" value="C:cytoplasm"/>
    <property type="evidence" value="ECO:0007669"/>
    <property type="project" value="UniProtKB-ARBA"/>
</dbReference>
<feature type="domain" description="RRM" evidence="4">
    <location>
        <begin position="13"/>
        <end position="94"/>
    </location>
</feature>
<evidence type="ECO:0000259" key="4">
    <source>
        <dbReference type="PROSITE" id="PS50102"/>
    </source>
</evidence>
<dbReference type="GO" id="GO:0003729">
    <property type="term" value="F:mRNA binding"/>
    <property type="evidence" value="ECO:0007669"/>
    <property type="project" value="UniProtKB-ARBA"/>
</dbReference>
<dbReference type="PROSITE" id="PS50102">
    <property type="entry name" value="RRM"/>
    <property type="match status" value="3"/>
</dbReference>
<dbReference type="FunFam" id="3.30.70.330:FF:000013">
    <property type="entry name" value="CUGBP Elav-like family member 1 isoform 2"/>
    <property type="match status" value="1"/>
</dbReference>
<dbReference type="FunFam" id="3.30.70.330:FF:000383">
    <property type="entry name" value="Sex lethal, isoform D"/>
    <property type="match status" value="1"/>
</dbReference>
<dbReference type="AlphaFoldDB" id="A0A8T2UKP2"/>
<dbReference type="EMBL" id="CM035411">
    <property type="protein sequence ID" value="KAH7434403.1"/>
    <property type="molecule type" value="Genomic_DNA"/>
</dbReference>
<dbReference type="EMBL" id="CM035411">
    <property type="protein sequence ID" value="KAH7434397.1"/>
    <property type="molecule type" value="Genomic_DNA"/>
</dbReference>
<dbReference type="EMBL" id="CM035411">
    <property type="protein sequence ID" value="KAH7434405.1"/>
    <property type="molecule type" value="Genomic_DNA"/>
</dbReference>
<dbReference type="EMBL" id="CM035411">
    <property type="protein sequence ID" value="KAH7434404.1"/>
    <property type="molecule type" value="Genomic_DNA"/>
</dbReference>
<dbReference type="GO" id="GO:0010629">
    <property type="term" value="P:negative regulation of gene expression"/>
    <property type="evidence" value="ECO:0007669"/>
    <property type="project" value="UniProtKB-ARBA"/>
</dbReference>
<dbReference type="InterPro" id="IPR012677">
    <property type="entry name" value="Nucleotide-bd_a/b_plait_sf"/>
</dbReference>
<dbReference type="Gene3D" id="3.30.70.330">
    <property type="match status" value="3"/>
</dbReference>
<protein>
    <recommendedName>
        <fullName evidence="4">RRM domain-containing protein</fullName>
    </recommendedName>
</protein>
<evidence type="ECO:0000313" key="6">
    <source>
        <dbReference type="Proteomes" id="UP000825935"/>
    </source>
</evidence>
<evidence type="ECO:0000256" key="1">
    <source>
        <dbReference type="ARBA" id="ARBA00022737"/>
    </source>
</evidence>
<evidence type="ECO:0000313" key="5">
    <source>
        <dbReference type="EMBL" id="KAH7434403.1"/>
    </source>
</evidence>
<dbReference type="InterPro" id="IPR000504">
    <property type="entry name" value="RRM_dom"/>
</dbReference>
<gene>
    <name evidence="5" type="ORF">KP509_06G016000</name>
</gene>
<dbReference type="EMBL" id="CM035411">
    <property type="protein sequence ID" value="KAH7434399.1"/>
    <property type="molecule type" value="Genomic_DNA"/>
</dbReference>
<dbReference type="EMBL" id="CM035411">
    <property type="protein sequence ID" value="KAH7434402.1"/>
    <property type="molecule type" value="Genomic_DNA"/>
</dbReference>
<evidence type="ECO:0000256" key="3">
    <source>
        <dbReference type="PROSITE-ProRule" id="PRU00176"/>
    </source>
</evidence>
<dbReference type="Proteomes" id="UP000825935">
    <property type="component" value="Chromosome 6"/>
</dbReference>
<dbReference type="SMART" id="SM00360">
    <property type="entry name" value="RRM"/>
    <property type="match status" value="3"/>
</dbReference>
<name>A0A8T2UKP2_CERRI</name>
<dbReference type="EMBL" id="CM035411">
    <property type="protein sequence ID" value="KAH7434401.1"/>
    <property type="molecule type" value="Genomic_DNA"/>
</dbReference>
<evidence type="ECO:0000256" key="2">
    <source>
        <dbReference type="ARBA" id="ARBA00022884"/>
    </source>
</evidence>
<keyword evidence="2 3" id="KW-0694">RNA-binding</keyword>
<dbReference type="GO" id="GO:0009967">
    <property type="term" value="P:positive regulation of signal transduction"/>
    <property type="evidence" value="ECO:0007669"/>
    <property type="project" value="UniProtKB-ARBA"/>
</dbReference>